<feature type="region of interest" description="Disordered" evidence="1">
    <location>
        <begin position="62"/>
        <end position="84"/>
    </location>
</feature>
<protein>
    <submittedName>
        <fullName evidence="2">DUF459 domain-containing protein</fullName>
    </submittedName>
</protein>
<accession>A0A7C9RDY2</accession>
<dbReference type="EMBL" id="JAAKZG010000014">
    <property type="protein sequence ID" value="NGN44293.1"/>
    <property type="molecule type" value="Genomic_DNA"/>
</dbReference>
<organism evidence="2 3">
    <name type="scientific">Mesorhizobium zhangyense</name>
    <dbReference type="NCBI Taxonomy" id="1776730"/>
    <lineage>
        <taxon>Bacteria</taxon>
        <taxon>Pseudomonadati</taxon>
        <taxon>Pseudomonadota</taxon>
        <taxon>Alphaproteobacteria</taxon>
        <taxon>Hyphomicrobiales</taxon>
        <taxon>Phyllobacteriaceae</taxon>
        <taxon>Mesorhizobium</taxon>
    </lineage>
</organism>
<dbReference type="Proteomes" id="UP000481252">
    <property type="component" value="Unassembled WGS sequence"/>
</dbReference>
<proteinExistence type="predicted"/>
<evidence type="ECO:0000313" key="2">
    <source>
        <dbReference type="EMBL" id="NGN44293.1"/>
    </source>
</evidence>
<dbReference type="InterPro" id="IPR007407">
    <property type="entry name" value="DUF459"/>
</dbReference>
<reference evidence="2 3" key="1">
    <citation type="submission" date="2020-02" db="EMBL/GenBank/DDBJ databases">
        <title>Genome sequence of the type strain CGMCC 1.15528 of Mesorhizobium zhangyense.</title>
        <authorList>
            <person name="Gao J."/>
            <person name="Sun J."/>
        </authorList>
    </citation>
    <scope>NUCLEOTIDE SEQUENCE [LARGE SCALE GENOMIC DNA]</scope>
    <source>
        <strain evidence="2 3">CGMCC 1.15528</strain>
    </source>
</reference>
<evidence type="ECO:0000313" key="3">
    <source>
        <dbReference type="Proteomes" id="UP000481252"/>
    </source>
</evidence>
<dbReference type="RefSeq" id="WP_165120684.1">
    <property type="nucleotide sequence ID" value="NZ_JAAKZG010000014.1"/>
</dbReference>
<dbReference type="GO" id="GO:0016788">
    <property type="term" value="F:hydrolase activity, acting on ester bonds"/>
    <property type="evidence" value="ECO:0007669"/>
    <property type="project" value="UniProtKB-ARBA"/>
</dbReference>
<feature type="compositionally biased region" description="Basic residues" evidence="1">
    <location>
        <begin position="73"/>
        <end position="84"/>
    </location>
</feature>
<dbReference type="Pfam" id="PF04311">
    <property type="entry name" value="DUF459"/>
    <property type="match status" value="1"/>
</dbReference>
<dbReference type="InterPro" id="IPR036514">
    <property type="entry name" value="SGNH_hydro_sf"/>
</dbReference>
<dbReference type="CDD" id="cd01829">
    <property type="entry name" value="SGNH_hydrolase_peri2"/>
    <property type="match status" value="1"/>
</dbReference>
<feature type="region of interest" description="Disordered" evidence="1">
    <location>
        <begin position="374"/>
        <end position="412"/>
    </location>
</feature>
<gene>
    <name evidence="2" type="ORF">G6N74_24790</name>
</gene>
<dbReference type="SUPFAM" id="SSF52266">
    <property type="entry name" value="SGNH hydrolase"/>
    <property type="match status" value="1"/>
</dbReference>
<keyword evidence="3" id="KW-1185">Reference proteome</keyword>
<comment type="caution">
    <text evidence="2">The sequence shown here is derived from an EMBL/GenBank/DDBJ whole genome shotgun (WGS) entry which is preliminary data.</text>
</comment>
<feature type="compositionally biased region" description="Low complexity" evidence="1">
    <location>
        <begin position="394"/>
        <end position="412"/>
    </location>
</feature>
<evidence type="ECO:0000256" key="1">
    <source>
        <dbReference type="SAM" id="MobiDB-lite"/>
    </source>
</evidence>
<sequence length="412" mass="44341">MSAKERTAFPVRITAFLVALTVLTTGLWLALPASPAFAQEPVYRPWSLRDLFFPRREPRLAPPADVPGGRSKGNVRKKAPKARAVARKPAEPEIPVIDKEPDAKVVLVIGDFLGSGLADGLGILYAENPKIRIVDRSKGSSGFVREDYFNWPKEIGALIETEKPAAIAVMMGSNDRQQMRVGDTRETLGTDNWNKEYAKRTEALAKAITERKVPFVWVGVPAFRSSKMTSDMLAFNDIYRAASEEAKAEFVDVWDGFVDENGAFITTGPDVSGQPVRLRSDDGINLTQAGKRKLAFYAEKPLSKILGLTTAPGAAAVPALPALTPETQKAAPVDRTVPISLNDPELDGGTELLGANVGKASPRSPGEKLAIDGIAPEAKPGRADDFSWPPRPAEPATAAAPAIPDTTATVRR</sequence>
<dbReference type="Gene3D" id="3.40.50.1110">
    <property type="entry name" value="SGNH hydrolase"/>
    <property type="match status" value="1"/>
</dbReference>
<name>A0A7C9RDY2_9HYPH</name>
<dbReference type="AlphaFoldDB" id="A0A7C9RDY2"/>